<dbReference type="RefSeq" id="WP_132323967.1">
    <property type="nucleotide sequence ID" value="NZ_FWZT01000025.1"/>
</dbReference>
<keyword evidence="2" id="KW-1185">Reference proteome</keyword>
<evidence type="ECO:0000313" key="2">
    <source>
        <dbReference type="Proteomes" id="UP000192907"/>
    </source>
</evidence>
<dbReference type="Proteomes" id="UP000192907">
    <property type="component" value="Unassembled WGS sequence"/>
</dbReference>
<dbReference type="EMBL" id="FWZT01000025">
    <property type="protein sequence ID" value="SMF69395.1"/>
    <property type="molecule type" value="Genomic_DNA"/>
</dbReference>
<accession>A0A1Y6CJS0</accession>
<name>A0A1Y6CJS0_9BACT</name>
<protein>
    <recommendedName>
        <fullName evidence="3">Ribbon-helix-helix domain-containing protein</fullName>
    </recommendedName>
</protein>
<proteinExistence type="predicted"/>
<reference evidence="2" key="1">
    <citation type="submission" date="2017-04" db="EMBL/GenBank/DDBJ databases">
        <authorList>
            <person name="Varghese N."/>
            <person name="Submissions S."/>
        </authorList>
    </citation>
    <scope>NUCLEOTIDE SEQUENCE [LARGE SCALE GENOMIC DNA]</scope>
    <source>
        <strain evidence="2">RKEM611</strain>
    </source>
</reference>
<evidence type="ECO:0000313" key="1">
    <source>
        <dbReference type="EMBL" id="SMF69395.1"/>
    </source>
</evidence>
<gene>
    <name evidence="1" type="ORF">SAMN06296036_1253</name>
</gene>
<organism evidence="1 2">
    <name type="scientific">Pseudobacteriovorax antillogorgiicola</name>
    <dbReference type="NCBI Taxonomy" id="1513793"/>
    <lineage>
        <taxon>Bacteria</taxon>
        <taxon>Pseudomonadati</taxon>
        <taxon>Bdellovibrionota</taxon>
        <taxon>Oligoflexia</taxon>
        <taxon>Oligoflexales</taxon>
        <taxon>Pseudobacteriovoracaceae</taxon>
        <taxon>Pseudobacteriovorax</taxon>
    </lineage>
</organism>
<evidence type="ECO:0008006" key="3">
    <source>
        <dbReference type="Google" id="ProtNLM"/>
    </source>
</evidence>
<dbReference type="AlphaFoldDB" id="A0A1Y6CJS0"/>
<sequence>MRNHTKQLLELNIEKKEGIRTSFHLEKKRYKKFQKLCKKRGITPSTLIDSMIQDLLEELGEDEPFRFYATGPPVRVLN</sequence>